<organism evidence="2 3">
    <name type="scientific">Mycena belliarum</name>
    <dbReference type="NCBI Taxonomy" id="1033014"/>
    <lineage>
        <taxon>Eukaryota</taxon>
        <taxon>Fungi</taxon>
        <taxon>Dikarya</taxon>
        <taxon>Basidiomycota</taxon>
        <taxon>Agaricomycotina</taxon>
        <taxon>Agaricomycetes</taxon>
        <taxon>Agaricomycetidae</taxon>
        <taxon>Agaricales</taxon>
        <taxon>Marasmiineae</taxon>
        <taxon>Mycenaceae</taxon>
        <taxon>Mycena</taxon>
    </lineage>
</organism>
<evidence type="ECO:0000256" key="1">
    <source>
        <dbReference type="SAM" id="MobiDB-lite"/>
    </source>
</evidence>
<feature type="region of interest" description="Disordered" evidence="1">
    <location>
        <begin position="107"/>
        <end position="168"/>
    </location>
</feature>
<feature type="compositionally biased region" description="Low complexity" evidence="1">
    <location>
        <begin position="117"/>
        <end position="129"/>
    </location>
</feature>
<dbReference type="Proteomes" id="UP001222325">
    <property type="component" value="Unassembled WGS sequence"/>
</dbReference>
<keyword evidence="3" id="KW-1185">Reference proteome</keyword>
<reference evidence="2" key="1">
    <citation type="submission" date="2023-03" db="EMBL/GenBank/DDBJ databases">
        <title>Massive genome expansion in bonnet fungi (Mycena s.s.) driven by repeated elements and novel gene families across ecological guilds.</title>
        <authorList>
            <consortium name="Lawrence Berkeley National Laboratory"/>
            <person name="Harder C.B."/>
            <person name="Miyauchi S."/>
            <person name="Viragh M."/>
            <person name="Kuo A."/>
            <person name="Thoen E."/>
            <person name="Andreopoulos B."/>
            <person name="Lu D."/>
            <person name="Skrede I."/>
            <person name="Drula E."/>
            <person name="Henrissat B."/>
            <person name="Morin E."/>
            <person name="Kohler A."/>
            <person name="Barry K."/>
            <person name="LaButti K."/>
            <person name="Morin E."/>
            <person name="Salamov A."/>
            <person name="Lipzen A."/>
            <person name="Mereny Z."/>
            <person name="Hegedus B."/>
            <person name="Baldrian P."/>
            <person name="Stursova M."/>
            <person name="Weitz H."/>
            <person name="Taylor A."/>
            <person name="Grigoriev I.V."/>
            <person name="Nagy L.G."/>
            <person name="Martin F."/>
            <person name="Kauserud H."/>
        </authorList>
    </citation>
    <scope>NUCLEOTIDE SEQUENCE</scope>
    <source>
        <strain evidence="2">CBHHK173m</strain>
    </source>
</reference>
<sequence>MLGEPPARSRCPPMLARRPARCRTNLSYSISVLLGGAARARGAGFDTGVFSAYARHFSHRRSPPIRLGPALAPGAPLRTRARHGVRVGAGVVGTTDRCFLTLPPPAALPDSRHAPTHARPASSASSPPRVALMRIRARLQLSPPPHRTASARPRLPESPASTRSLADSPPRLNCEIGIEFMIQIFHPRFQSVQYP</sequence>
<evidence type="ECO:0000313" key="3">
    <source>
        <dbReference type="Proteomes" id="UP001222325"/>
    </source>
</evidence>
<gene>
    <name evidence="2" type="ORF">B0H15DRAFT_1026272</name>
</gene>
<accession>A0AAD6TSX6</accession>
<proteinExistence type="predicted"/>
<name>A0AAD6TSX6_9AGAR</name>
<comment type="caution">
    <text evidence="2">The sequence shown here is derived from an EMBL/GenBank/DDBJ whole genome shotgun (WGS) entry which is preliminary data.</text>
</comment>
<dbReference type="EMBL" id="JARJCN010000075">
    <property type="protein sequence ID" value="KAJ7077121.1"/>
    <property type="molecule type" value="Genomic_DNA"/>
</dbReference>
<dbReference type="AlphaFoldDB" id="A0AAD6TSX6"/>
<protein>
    <submittedName>
        <fullName evidence="2">Uncharacterized protein</fullName>
    </submittedName>
</protein>
<evidence type="ECO:0000313" key="2">
    <source>
        <dbReference type="EMBL" id="KAJ7077121.1"/>
    </source>
</evidence>